<evidence type="ECO:0000313" key="2">
    <source>
        <dbReference type="EMBL" id="GBP41130.1"/>
    </source>
</evidence>
<dbReference type="EMBL" id="BGZK01000393">
    <property type="protein sequence ID" value="GBP41130.1"/>
    <property type="molecule type" value="Genomic_DNA"/>
</dbReference>
<feature type="region of interest" description="Disordered" evidence="1">
    <location>
        <begin position="124"/>
        <end position="143"/>
    </location>
</feature>
<evidence type="ECO:0000313" key="3">
    <source>
        <dbReference type="Proteomes" id="UP000299102"/>
    </source>
</evidence>
<protein>
    <submittedName>
        <fullName evidence="2">Uncharacterized protein</fullName>
    </submittedName>
</protein>
<proteinExistence type="predicted"/>
<feature type="compositionally biased region" description="Basic and acidic residues" evidence="1">
    <location>
        <begin position="81"/>
        <end position="98"/>
    </location>
</feature>
<accession>A0A4C1VRH1</accession>
<reference evidence="2 3" key="1">
    <citation type="journal article" date="2019" name="Commun. Biol.">
        <title>The bagworm genome reveals a unique fibroin gene that provides high tensile strength.</title>
        <authorList>
            <person name="Kono N."/>
            <person name="Nakamura H."/>
            <person name="Ohtoshi R."/>
            <person name="Tomita M."/>
            <person name="Numata K."/>
            <person name="Arakawa K."/>
        </authorList>
    </citation>
    <scope>NUCLEOTIDE SEQUENCE [LARGE SCALE GENOMIC DNA]</scope>
</reference>
<dbReference type="Proteomes" id="UP000299102">
    <property type="component" value="Unassembled WGS sequence"/>
</dbReference>
<organism evidence="2 3">
    <name type="scientific">Eumeta variegata</name>
    <name type="common">Bagworm moth</name>
    <name type="synonym">Eumeta japonica</name>
    <dbReference type="NCBI Taxonomy" id="151549"/>
    <lineage>
        <taxon>Eukaryota</taxon>
        <taxon>Metazoa</taxon>
        <taxon>Ecdysozoa</taxon>
        <taxon>Arthropoda</taxon>
        <taxon>Hexapoda</taxon>
        <taxon>Insecta</taxon>
        <taxon>Pterygota</taxon>
        <taxon>Neoptera</taxon>
        <taxon>Endopterygota</taxon>
        <taxon>Lepidoptera</taxon>
        <taxon>Glossata</taxon>
        <taxon>Ditrysia</taxon>
        <taxon>Tineoidea</taxon>
        <taxon>Psychidae</taxon>
        <taxon>Oiketicinae</taxon>
        <taxon>Eumeta</taxon>
    </lineage>
</organism>
<feature type="compositionally biased region" description="Polar residues" evidence="1">
    <location>
        <begin position="132"/>
        <end position="143"/>
    </location>
</feature>
<name>A0A4C1VRH1_EUMVA</name>
<feature type="region of interest" description="Disordered" evidence="1">
    <location>
        <begin position="32"/>
        <end position="107"/>
    </location>
</feature>
<dbReference type="AlphaFoldDB" id="A0A4C1VRH1"/>
<evidence type="ECO:0000256" key="1">
    <source>
        <dbReference type="SAM" id="MobiDB-lite"/>
    </source>
</evidence>
<keyword evidence="3" id="KW-1185">Reference proteome</keyword>
<comment type="caution">
    <text evidence="2">The sequence shown here is derived from an EMBL/GenBank/DDBJ whole genome shotgun (WGS) entry which is preliminary data.</text>
</comment>
<gene>
    <name evidence="2" type="ORF">EVAR_32583_1</name>
</gene>
<sequence length="143" mass="15760">MLEDLDANEEEEEVIPLLNVNSVLLKSVKMDHFRDDPPLPEEEEENRTAHDNYSVLSRFDGPGCGSASDRVSELNTSGRTGEGRVSRPVSEFRVRRGPDPAVEPELASGAEPWSLAELTEKSANIQDEGIYSVSTKAKPSTFE</sequence>